<dbReference type="RefSeq" id="WP_096432756.1">
    <property type="nucleotide sequence ID" value="NZ_AP018042.1"/>
</dbReference>
<dbReference type="InterPro" id="IPR025202">
    <property type="entry name" value="PLD-like_dom"/>
</dbReference>
<organism evidence="2 3">
    <name type="scientific">Labilibaculum antarcticum</name>
    <dbReference type="NCBI Taxonomy" id="1717717"/>
    <lineage>
        <taxon>Bacteria</taxon>
        <taxon>Pseudomonadati</taxon>
        <taxon>Bacteroidota</taxon>
        <taxon>Bacteroidia</taxon>
        <taxon>Marinilabiliales</taxon>
        <taxon>Marinifilaceae</taxon>
        <taxon>Labilibaculum</taxon>
    </lineage>
</organism>
<dbReference type="Gene3D" id="3.30.870.10">
    <property type="entry name" value="Endonuclease Chain A"/>
    <property type="match status" value="1"/>
</dbReference>
<protein>
    <recommendedName>
        <fullName evidence="1">Phospholipase D-like domain-containing protein</fullName>
    </recommendedName>
</protein>
<dbReference type="SUPFAM" id="SSF56024">
    <property type="entry name" value="Phospholipase D/nuclease"/>
    <property type="match status" value="1"/>
</dbReference>
<accession>A0A1Y1CT59</accession>
<dbReference type="OrthoDB" id="997590at2"/>
<proteinExistence type="predicted"/>
<sequence length="286" mass="33301">MKLIKPSEISSKIMTLLEESDEFVLLVSPYVKISKWYKLLKKLEAAKQRNIDIELIIRDDQTNHNSFKELNDLGLKYSSIKDLHCKLYLNEKYAIVSSMNLLLSSEINSIEIGYQTENEKEYNELKEFCTRHLFYEFNKTKTSESKFNVDWRDFLIQTLSEKLQRDVRIQHNDEGFQLNTGTNNYSVFIYNSKQNKLRISGILSGKEFQELNTNPSILIPIEELNIEFQQGSNGYYDTIWGTSVNTLKSQNLHEILGGEESEIANAIINFVLSVDSFKKLYRVSCK</sequence>
<evidence type="ECO:0000313" key="3">
    <source>
        <dbReference type="Proteomes" id="UP000218267"/>
    </source>
</evidence>
<name>A0A1Y1CT59_9BACT</name>
<feature type="domain" description="Phospholipase D-like" evidence="1">
    <location>
        <begin position="14"/>
        <end position="127"/>
    </location>
</feature>
<dbReference type="Pfam" id="PF13091">
    <property type="entry name" value="PLDc_2"/>
    <property type="match status" value="1"/>
</dbReference>
<reference evidence="3" key="2">
    <citation type="journal article" date="2020" name="Antonie Van Leeuwenhoek">
        <title>Labilibaculum antarcticum sp. nov., a novel facultative anaerobic, psychrotorelant bacterium isolated from marine sediment of Antarctica.</title>
        <authorList>
            <person name="Watanabe M."/>
            <person name="Kojima H."/>
            <person name="Fukui M."/>
        </authorList>
    </citation>
    <scope>NUCLEOTIDE SEQUENCE [LARGE SCALE GENOMIC DNA]</scope>
    <source>
        <strain evidence="3">SPP2</strain>
    </source>
</reference>
<dbReference type="Proteomes" id="UP000218267">
    <property type="component" value="Chromosome"/>
</dbReference>
<gene>
    <name evidence="2" type="ORF">ALGA_4150</name>
</gene>
<reference evidence="2 3" key="1">
    <citation type="journal article" date="2018" name="Mar. Genomics">
        <title>Complete genome sequence of Marinifilaceae bacterium strain SPP2, isolated from the Antarctic marine sediment.</title>
        <authorList>
            <person name="Watanabe M."/>
            <person name="Kojima H."/>
            <person name="Fukui M."/>
        </authorList>
    </citation>
    <scope>NUCLEOTIDE SEQUENCE [LARGE SCALE GENOMIC DNA]</scope>
    <source>
        <strain evidence="2 3">SPP2</strain>
    </source>
</reference>
<dbReference type="KEGG" id="mbas:ALGA_4150"/>
<keyword evidence="3" id="KW-1185">Reference proteome</keyword>
<dbReference type="EMBL" id="AP018042">
    <property type="protein sequence ID" value="BAX82441.1"/>
    <property type="molecule type" value="Genomic_DNA"/>
</dbReference>
<dbReference type="AlphaFoldDB" id="A0A1Y1CT59"/>
<evidence type="ECO:0000313" key="2">
    <source>
        <dbReference type="EMBL" id="BAX82441.1"/>
    </source>
</evidence>
<evidence type="ECO:0000259" key="1">
    <source>
        <dbReference type="Pfam" id="PF13091"/>
    </source>
</evidence>